<dbReference type="Gramene" id="CDF33094">
    <property type="protein sequence ID" value="CDF33094"/>
    <property type="gene ID" value="CHC_T00001720001"/>
</dbReference>
<evidence type="ECO:0000313" key="1">
    <source>
        <dbReference type="EMBL" id="CDF33094.1"/>
    </source>
</evidence>
<accession>R7Q502</accession>
<sequence>MVPSLPTSRIVKKIATEPQSIVEGRSLCVGMLAATGTIVQQCRRMISKNPACRNCL</sequence>
<dbReference type="KEGG" id="ccp:CHC_T00001720001"/>
<dbReference type="PhylomeDB" id="R7Q502"/>
<dbReference type="GeneID" id="17320612"/>
<evidence type="ECO:0000313" key="2">
    <source>
        <dbReference type="Proteomes" id="UP000012073"/>
    </source>
</evidence>
<reference evidence="2" key="1">
    <citation type="journal article" date="2013" name="Proc. Natl. Acad. Sci. U.S.A.">
        <title>Genome structure and metabolic features in the red seaweed Chondrus crispus shed light on evolution of the Archaeplastida.</title>
        <authorList>
            <person name="Collen J."/>
            <person name="Porcel B."/>
            <person name="Carre W."/>
            <person name="Ball S.G."/>
            <person name="Chaparro C."/>
            <person name="Tonon T."/>
            <person name="Barbeyron T."/>
            <person name="Michel G."/>
            <person name="Noel B."/>
            <person name="Valentin K."/>
            <person name="Elias M."/>
            <person name="Artiguenave F."/>
            <person name="Arun A."/>
            <person name="Aury J.M."/>
            <person name="Barbosa-Neto J.F."/>
            <person name="Bothwell J.H."/>
            <person name="Bouget F.Y."/>
            <person name="Brillet L."/>
            <person name="Cabello-Hurtado F."/>
            <person name="Capella-Gutierrez S."/>
            <person name="Charrier B."/>
            <person name="Cladiere L."/>
            <person name="Cock J.M."/>
            <person name="Coelho S.M."/>
            <person name="Colleoni C."/>
            <person name="Czjzek M."/>
            <person name="Da Silva C."/>
            <person name="Delage L."/>
            <person name="Denoeud F."/>
            <person name="Deschamps P."/>
            <person name="Dittami S.M."/>
            <person name="Gabaldon T."/>
            <person name="Gachon C.M."/>
            <person name="Groisillier A."/>
            <person name="Herve C."/>
            <person name="Jabbari K."/>
            <person name="Katinka M."/>
            <person name="Kloareg B."/>
            <person name="Kowalczyk N."/>
            <person name="Labadie K."/>
            <person name="Leblanc C."/>
            <person name="Lopez P.J."/>
            <person name="McLachlan D.H."/>
            <person name="Meslet-Cladiere L."/>
            <person name="Moustafa A."/>
            <person name="Nehr Z."/>
            <person name="Nyvall Collen P."/>
            <person name="Panaud O."/>
            <person name="Partensky F."/>
            <person name="Poulain J."/>
            <person name="Rensing S.A."/>
            <person name="Rousvoal S."/>
            <person name="Samson G."/>
            <person name="Symeonidi A."/>
            <person name="Weissenbach J."/>
            <person name="Zambounis A."/>
            <person name="Wincker P."/>
            <person name="Boyen C."/>
        </authorList>
    </citation>
    <scope>NUCLEOTIDE SEQUENCE [LARGE SCALE GENOMIC DNA]</scope>
    <source>
        <strain evidence="2">cv. Stackhouse</strain>
    </source>
</reference>
<protein>
    <submittedName>
        <fullName evidence="1">Uncharacterized protein</fullName>
    </submittedName>
</protein>
<keyword evidence="2" id="KW-1185">Reference proteome</keyword>
<dbReference type="EMBL" id="HG001633">
    <property type="protein sequence ID" value="CDF33094.1"/>
    <property type="molecule type" value="Genomic_DNA"/>
</dbReference>
<proteinExistence type="predicted"/>
<organism evidence="1 2">
    <name type="scientific">Chondrus crispus</name>
    <name type="common">Carrageen Irish moss</name>
    <name type="synonym">Polymorpha crispa</name>
    <dbReference type="NCBI Taxonomy" id="2769"/>
    <lineage>
        <taxon>Eukaryota</taxon>
        <taxon>Rhodophyta</taxon>
        <taxon>Florideophyceae</taxon>
        <taxon>Rhodymeniophycidae</taxon>
        <taxon>Gigartinales</taxon>
        <taxon>Gigartinaceae</taxon>
        <taxon>Chondrus</taxon>
    </lineage>
</organism>
<dbReference type="Proteomes" id="UP000012073">
    <property type="component" value="Unassembled WGS sequence"/>
</dbReference>
<dbReference type="RefSeq" id="XP_005712897.1">
    <property type="nucleotide sequence ID" value="XM_005712840.1"/>
</dbReference>
<dbReference type="AlphaFoldDB" id="R7Q502"/>
<name>R7Q502_CHOCR</name>
<gene>
    <name evidence="1" type="ORF">CHC_T00001720001</name>
</gene>